<name>A0A7R9ZP42_9STRA</name>
<sequence length="105" mass="11873">MCNGDEKQMCWAPQKQCAHGPVSPPHSKQQPTTRRKICRRRTLLSSNRLIQSSTTARVQPQYKQKHGLVPWSIVWVSRLPVVVCLYACAFVRLSGCVDAPTREAI</sequence>
<feature type="region of interest" description="Disordered" evidence="1">
    <location>
        <begin position="16"/>
        <end position="35"/>
    </location>
</feature>
<organism evidence="2">
    <name type="scientific">Craspedostauros australis</name>
    <dbReference type="NCBI Taxonomy" id="1486917"/>
    <lineage>
        <taxon>Eukaryota</taxon>
        <taxon>Sar</taxon>
        <taxon>Stramenopiles</taxon>
        <taxon>Ochrophyta</taxon>
        <taxon>Bacillariophyta</taxon>
        <taxon>Bacillariophyceae</taxon>
        <taxon>Bacillariophycidae</taxon>
        <taxon>Naviculales</taxon>
        <taxon>Naviculaceae</taxon>
        <taxon>Craspedostauros</taxon>
    </lineage>
</organism>
<accession>A0A7R9ZP42</accession>
<proteinExistence type="predicted"/>
<evidence type="ECO:0000256" key="1">
    <source>
        <dbReference type="SAM" id="MobiDB-lite"/>
    </source>
</evidence>
<reference evidence="2" key="1">
    <citation type="submission" date="2021-01" db="EMBL/GenBank/DDBJ databases">
        <authorList>
            <person name="Corre E."/>
            <person name="Pelletier E."/>
            <person name="Niang G."/>
            <person name="Scheremetjew M."/>
            <person name="Finn R."/>
            <person name="Kale V."/>
            <person name="Holt S."/>
            <person name="Cochrane G."/>
            <person name="Meng A."/>
            <person name="Brown T."/>
            <person name="Cohen L."/>
        </authorList>
    </citation>
    <scope>NUCLEOTIDE SEQUENCE</scope>
    <source>
        <strain evidence="2">CCMP3328</strain>
    </source>
</reference>
<dbReference type="AlphaFoldDB" id="A0A7R9ZP42"/>
<evidence type="ECO:0000313" key="2">
    <source>
        <dbReference type="EMBL" id="CAD8337983.1"/>
    </source>
</evidence>
<dbReference type="EMBL" id="HBEF01016171">
    <property type="protein sequence ID" value="CAD8337983.1"/>
    <property type="molecule type" value="Transcribed_RNA"/>
</dbReference>
<gene>
    <name evidence="2" type="ORF">CAUS1442_LOCUS10111</name>
</gene>
<protein>
    <submittedName>
        <fullName evidence="2">Uncharacterized protein</fullName>
    </submittedName>
</protein>